<comment type="caution">
    <text evidence="2">The sequence shown here is derived from an EMBL/GenBank/DDBJ whole genome shotgun (WGS) entry which is preliminary data.</text>
</comment>
<dbReference type="InterPro" id="IPR025393">
    <property type="entry name" value="DUF4301"/>
</dbReference>
<proteinExistence type="predicted"/>
<dbReference type="SUPFAM" id="SSF53448">
    <property type="entry name" value="Nucleotide-diphospho-sugar transferases"/>
    <property type="match status" value="1"/>
</dbReference>
<organism evidence="2 3">
    <name type="scientific">Echinicola arenosa</name>
    <dbReference type="NCBI Taxonomy" id="2774144"/>
    <lineage>
        <taxon>Bacteria</taxon>
        <taxon>Pseudomonadati</taxon>
        <taxon>Bacteroidota</taxon>
        <taxon>Cytophagia</taxon>
        <taxon>Cytophagales</taxon>
        <taxon>Cyclobacteriaceae</taxon>
        <taxon>Echinicola</taxon>
    </lineage>
</organism>
<name>A0ABR9AQ24_9BACT</name>
<evidence type="ECO:0000313" key="2">
    <source>
        <dbReference type="EMBL" id="MBD8490888.1"/>
    </source>
</evidence>
<reference evidence="2 3" key="1">
    <citation type="submission" date="2020-09" db="EMBL/GenBank/DDBJ databases">
        <title>Echinicola sp. CAU 1574 isolated from sand of Sido Beach.</title>
        <authorList>
            <person name="Kim W."/>
        </authorList>
    </citation>
    <scope>NUCLEOTIDE SEQUENCE [LARGE SCALE GENOMIC DNA]</scope>
    <source>
        <strain evidence="2 3">CAU 1574</strain>
    </source>
</reference>
<dbReference type="Pfam" id="PF14134">
    <property type="entry name" value="DUF4301"/>
    <property type="match status" value="1"/>
</dbReference>
<dbReference type="InterPro" id="IPR029044">
    <property type="entry name" value="Nucleotide-diphossugar_trans"/>
</dbReference>
<evidence type="ECO:0000313" key="3">
    <source>
        <dbReference type="Proteomes" id="UP000647133"/>
    </source>
</evidence>
<protein>
    <submittedName>
        <fullName evidence="2">DUF4301 family protein</fullName>
    </submittedName>
</protein>
<dbReference type="Proteomes" id="UP000647133">
    <property type="component" value="Unassembled WGS sequence"/>
</dbReference>
<dbReference type="EMBL" id="JACYTQ010000009">
    <property type="protein sequence ID" value="MBD8490888.1"/>
    <property type="molecule type" value="Genomic_DNA"/>
</dbReference>
<gene>
    <name evidence="2" type="ORF">IFO69_19200</name>
</gene>
<feature type="domain" description="DUF4301" evidence="1">
    <location>
        <begin position="4"/>
        <end position="499"/>
    </location>
</feature>
<sequence>MEKLEEKISFQGKSMGEVNEQLSRFEKGFPFLPIVRPAQVNDGILKLNEKELDEFSRLYCHSKEALKVAKFVPASGAASRMFKKLYEFLESNGYLFSYPIAEEFIQNIKKFPFYSDLDISLRKVGSFVDLALQEKDFKLIISHVLHPEGLDYGQLPKGLLKFHRYEDHERTPVHEHFIEGIKYGIGKEGIVRLHFTVSEEHLEGFILETGKVSEVLESKFKVKFEVTFSQQKSSTDTLAVDMDNQPFLDNDGSVLFRPGGHGALLDNLEEMDADLIFIKNIDNVGGAKSVEMTKKYKMAMGGLLLQTQSEIFDLIYRLKAGQEGIKKEVELFLKNKLGISFPETYDHLSELEKERFLTLKLERPIRVCGMVRNTGEPGGGPFWAKDKDGSVSLQIVEKAQINPLHQKALLTESTHFNPVDLVCSIKKPNGKNYQLADFSDPETGLISEKSKSGKSLKALELPGLWNGAMSDWNTLFVEVPLETFNPVKIINDLLREQHQNL</sequence>
<dbReference type="RefSeq" id="WP_192011764.1">
    <property type="nucleotide sequence ID" value="NZ_JACYTQ010000009.1"/>
</dbReference>
<evidence type="ECO:0000259" key="1">
    <source>
        <dbReference type="Pfam" id="PF14134"/>
    </source>
</evidence>
<accession>A0ABR9AQ24</accession>
<keyword evidence="3" id="KW-1185">Reference proteome</keyword>